<feature type="non-terminal residue" evidence="2">
    <location>
        <position position="744"/>
    </location>
</feature>
<sequence length="744" mass="84390">MDSKLLEILDEWEEGMFMFPELLEEAYTTFLGQLVGATAAERSDPRVIPFLLAGYTAYTKQHKGKDPQAALTYRMALAMDVKFREEVIQIKGLATASLPSEQLMADMLNTILERQRVASKAKDDDRVILEIQPSENTENPLWFSMRRTDQLSGQVIMDNFGFEELKKGHFPFLAGPDFYNYEGPLLDRELYCASGMKSKAAAEFNRWYDEQVSNNYLFNYKKDPAATVSVTSACMAAFRRNFLKKDTIGIAPSSGYHGMGKQSEIALKWLDFESHKIGKVIKTIYTDREVSVMGRRVDGYVEVPKRNGSVEKRIYQFHGCYWHQCPIHFPPSPECGENRLEQTRRLTEIFQLAGYKVIEKWECQFKADLKNNPDTQAYFNAHPTTRVPPLNLRDTLAGGRTSALRWYYKADTENGEKIKLVDVVSEYPGCNLRGKYPISHPRIFREGDPEMPTVDQWNGLVKCTVLPPRDLFLPVLWVKAHGKLLFPLCRTCVETQNMEVCRHDDPNLRQLTGSWCSPELQLAILEKGYELKAVHEVLQYPASMQFDPETGTDGLLSAYVRCFMALKIEASGWPPHCESDEQKKEFVADVLKRDGIVINPDNMIYRPALRVLNPTKEVRALVPLGDDCLQVNWMPVEDSEESLPTSSLVHAAFTTCLGRMQLYKYLDLVGKRALYHDTDSVCYISRPGELDLPLGTHLGDLTDQVEEELGPGSFITEIVCGGPKNYAFKAAKGGDTNNIHVTIK</sequence>
<gene>
    <name evidence="2" type="primary">LOC127750506</name>
</gene>
<protein>
    <submittedName>
        <fullName evidence="2">Uncharacterized protein LOC127750506</fullName>
    </submittedName>
</protein>
<proteinExistence type="predicted"/>
<dbReference type="InterPro" id="IPR043502">
    <property type="entry name" value="DNA/RNA_pol_sf"/>
</dbReference>
<dbReference type="AlphaFoldDB" id="A0A9C6XRD2"/>
<dbReference type="GO" id="GO:0071897">
    <property type="term" value="P:DNA biosynthetic process"/>
    <property type="evidence" value="ECO:0007669"/>
    <property type="project" value="UniProtKB-ARBA"/>
</dbReference>
<keyword evidence="1" id="KW-1185">Reference proteome</keyword>
<evidence type="ECO:0000313" key="2">
    <source>
        <dbReference type="RefSeq" id="XP_052128309.1"/>
    </source>
</evidence>
<dbReference type="Gene3D" id="3.40.960.10">
    <property type="entry name" value="VSR Endonuclease"/>
    <property type="match status" value="1"/>
</dbReference>
<accession>A0A9C6XRD2</accession>
<organism evidence="1 2">
    <name type="scientific">Frankliniella occidentalis</name>
    <name type="common">Western flower thrips</name>
    <name type="synonym">Euthrips occidentalis</name>
    <dbReference type="NCBI Taxonomy" id="133901"/>
    <lineage>
        <taxon>Eukaryota</taxon>
        <taxon>Metazoa</taxon>
        <taxon>Ecdysozoa</taxon>
        <taxon>Arthropoda</taxon>
        <taxon>Hexapoda</taxon>
        <taxon>Insecta</taxon>
        <taxon>Pterygota</taxon>
        <taxon>Neoptera</taxon>
        <taxon>Paraneoptera</taxon>
        <taxon>Thysanoptera</taxon>
        <taxon>Terebrantia</taxon>
        <taxon>Thripoidea</taxon>
        <taxon>Thripidae</taxon>
        <taxon>Frankliniella</taxon>
    </lineage>
</organism>
<reference evidence="2" key="1">
    <citation type="submission" date="2025-08" db="UniProtKB">
        <authorList>
            <consortium name="RefSeq"/>
        </authorList>
    </citation>
    <scope>IDENTIFICATION</scope>
    <source>
        <tissue evidence="2">Whole organism</tissue>
    </source>
</reference>
<dbReference type="GeneID" id="127750506"/>
<dbReference type="InterPro" id="IPR023211">
    <property type="entry name" value="DNA_pol_palm_dom_sf"/>
</dbReference>
<dbReference type="OrthoDB" id="6119432at2759"/>
<dbReference type="Gene3D" id="3.90.1600.10">
    <property type="entry name" value="Palm domain of DNA polymerase"/>
    <property type="match status" value="1"/>
</dbReference>
<evidence type="ECO:0000313" key="1">
    <source>
        <dbReference type="Proteomes" id="UP000504606"/>
    </source>
</evidence>
<dbReference type="SUPFAM" id="SSF56672">
    <property type="entry name" value="DNA/RNA polymerases"/>
    <property type="match status" value="1"/>
</dbReference>
<dbReference type="PANTHER" id="PTHR33568:SF3">
    <property type="entry name" value="DNA-DIRECTED DNA POLYMERASE"/>
    <property type="match status" value="1"/>
</dbReference>
<dbReference type="PANTHER" id="PTHR33568">
    <property type="entry name" value="DNA POLYMERASE"/>
    <property type="match status" value="1"/>
</dbReference>
<dbReference type="RefSeq" id="XP_052128309.1">
    <property type="nucleotide sequence ID" value="XM_052272349.1"/>
</dbReference>
<dbReference type="Proteomes" id="UP000504606">
    <property type="component" value="Unplaced"/>
</dbReference>
<name>A0A9C6XRD2_FRAOC</name>
<dbReference type="KEGG" id="foc:127750506"/>